<dbReference type="Pfam" id="PF02018">
    <property type="entry name" value="CBM_4_9"/>
    <property type="match status" value="1"/>
</dbReference>
<dbReference type="RefSeq" id="WP_199395534.1">
    <property type="nucleotide sequence ID" value="NZ_JAEMHK010000009.1"/>
</dbReference>
<evidence type="ECO:0000259" key="3">
    <source>
        <dbReference type="Pfam" id="PF02018"/>
    </source>
</evidence>
<feature type="compositionally biased region" description="Low complexity" evidence="2">
    <location>
        <begin position="39"/>
        <end position="51"/>
    </location>
</feature>
<evidence type="ECO:0000256" key="1">
    <source>
        <dbReference type="ARBA" id="ARBA00022801"/>
    </source>
</evidence>
<accession>A0ABS0YSY1</accession>
<name>A0ABS0YSY1_9BACT</name>
<reference evidence="4 5" key="1">
    <citation type="submission" date="2020-12" db="EMBL/GenBank/DDBJ databases">
        <title>Geomonas sp. Red259, isolated from paddy soil.</title>
        <authorList>
            <person name="Xu Z."/>
            <person name="Zhang Z."/>
            <person name="Masuda Y."/>
            <person name="Itoh H."/>
            <person name="Senoo K."/>
        </authorList>
    </citation>
    <scope>NUCLEOTIDE SEQUENCE [LARGE SCALE GENOMIC DNA]</scope>
    <source>
        <strain evidence="4 5">Red259</strain>
    </source>
</reference>
<evidence type="ECO:0000313" key="4">
    <source>
        <dbReference type="EMBL" id="MBJ6801036.1"/>
    </source>
</evidence>
<protein>
    <submittedName>
        <fullName evidence="4">Carbohydrate binding domain-containing protein</fullName>
    </submittedName>
</protein>
<dbReference type="Gene3D" id="2.60.120.260">
    <property type="entry name" value="Galactose-binding domain-like"/>
    <property type="match status" value="1"/>
</dbReference>
<gene>
    <name evidence="4" type="ORF">JFN90_12945</name>
</gene>
<dbReference type="PROSITE" id="PS51257">
    <property type="entry name" value="PROKAR_LIPOPROTEIN"/>
    <property type="match status" value="1"/>
</dbReference>
<dbReference type="InterPro" id="IPR008979">
    <property type="entry name" value="Galactose-bd-like_sf"/>
</dbReference>
<feature type="region of interest" description="Disordered" evidence="2">
    <location>
        <begin position="28"/>
        <end position="53"/>
    </location>
</feature>
<dbReference type="InterPro" id="IPR003305">
    <property type="entry name" value="CenC_carb-bd"/>
</dbReference>
<dbReference type="EMBL" id="JAEMHK010000009">
    <property type="protein sequence ID" value="MBJ6801036.1"/>
    <property type="molecule type" value="Genomic_DNA"/>
</dbReference>
<evidence type="ECO:0000256" key="2">
    <source>
        <dbReference type="SAM" id="MobiDB-lite"/>
    </source>
</evidence>
<keyword evidence="1" id="KW-0378">Hydrolase</keyword>
<keyword evidence="5" id="KW-1185">Reference proteome</keyword>
<feature type="domain" description="CBM-cenC" evidence="3">
    <location>
        <begin position="55"/>
        <end position="185"/>
    </location>
</feature>
<proteinExistence type="predicted"/>
<sequence>MRTITRTSSTVAIALIAASFFTGCKKEETAKEPAPAQPPAQQVAAPAPSQATGSYDFESGAAGWIPSTKGVTVATSTEQKHNGQESLKVSGTSADVWNFASSPKFDIEAGKKYKISCWMYIDSWDKAAFPPLVKYGVYQDNKFASNAFTAKYDMTKVKQWQQIGTIFTAPKDGKINGYLSIEKGTKDPITATIYLDDVKVVAAQ</sequence>
<dbReference type="Proteomes" id="UP000641025">
    <property type="component" value="Unassembled WGS sequence"/>
</dbReference>
<comment type="caution">
    <text evidence="4">The sequence shown here is derived from an EMBL/GenBank/DDBJ whole genome shotgun (WGS) entry which is preliminary data.</text>
</comment>
<evidence type="ECO:0000313" key="5">
    <source>
        <dbReference type="Proteomes" id="UP000641025"/>
    </source>
</evidence>
<dbReference type="SUPFAM" id="SSF49785">
    <property type="entry name" value="Galactose-binding domain-like"/>
    <property type="match status" value="1"/>
</dbReference>
<organism evidence="4 5">
    <name type="scientific">Geomonas propionica</name>
    <dbReference type="NCBI Taxonomy" id="2798582"/>
    <lineage>
        <taxon>Bacteria</taxon>
        <taxon>Pseudomonadati</taxon>
        <taxon>Thermodesulfobacteriota</taxon>
        <taxon>Desulfuromonadia</taxon>
        <taxon>Geobacterales</taxon>
        <taxon>Geobacteraceae</taxon>
        <taxon>Geomonas</taxon>
    </lineage>
</organism>